<dbReference type="InterPro" id="IPR007219">
    <property type="entry name" value="XnlR_reg_dom"/>
</dbReference>
<dbReference type="PANTHER" id="PTHR46910">
    <property type="entry name" value="TRANSCRIPTION FACTOR PDR1"/>
    <property type="match status" value="1"/>
</dbReference>
<organism evidence="3 4">
    <name type="scientific">Sporothrix curviconia</name>
    <dbReference type="NCBI Taxonomy" id="1260050"/>
    <lineage>
        <taxon>Eukaryota</taxon>
        <taxon>Fungi</taxon>
        <taxon>Dikarya</taxon>
        <taxon>Ascomycota</taxon>
        <taxon>Pezizomycotina</taxon>
        <taxon>Sordariomycetes</taxon>
        <taxon>Sordariomycetidae</taxon>
        <taxon>Ophiostomatales</taxon>
        <taxon>Ophiostomataceae</taxon>
        <taxon>Sporothrix</taxon>
    </lineage>
</organism>
<evidence type="ECO:0000313" key="4">
    <source>
        <dbReference type="Proteomes" id="UP001642405"/>
    </source>
</evidence>
<dbReference type="EMBL" id="CAWUHB010000004">
    <property type="protein sequence ID" value="CAK7211349.1"/>
    <property type="molecule type" value="Genomic_DNA"/>
</dbReference>
<gene>
    <name evidence="3" type="ORF">SCUCBS95973_001082</name>
</gene>
<evidence type="ECO:0000256" key="1">
    <source>
        <dbReference type="ARBA" id="ARBA00023242"/>
    </source>
</evidence>
<evidence type="ECO:0000259" key="2">
    <source>
        <dbReference type="SMART" id="SM00906"/>
    </source>
</evidence>
<dbReference type="Proteomes" id="UP001642405">
    <property type="component" value="Unassembled WGS sequence"/>
</dbReference>
<comment type="caution">
    <text evidence="3">The sequence shown here is derived from an EMBL/GenBank/DDBJ whole genome shotgun (WGS) entry which is preliminary data.</text>
</comment>
<dbReference type="PANTHER" id="PTHR46910:SF25">
    <property type="entry name" value="ABC-TRANSPORTER-REGULATING TRANSCRIPTION FACTOR"/>
    <property type="match status" value="1"/>
</dbReference>
<reference evidence="3 4" key="1">
    <citation type="submission" date="2024-01" db="EMBL/GenBank/DDBJ databases">
        <authorList>
            <person name="Allen C."/>
            <person name="Tagirdzhanova G."/>
        </authorList>
    </citation>
    <scope>NUCLEOTIDE SEQUENCE [LARGE SCALE GENOMIC DNA]</scope>
</reference>
<dbReference type="InterPro" id="IPR050987">
    <property type="entry name" value="AtrR-like"/>
</dbReference>
<feature type="domain" description="Xylanolytic transcriptional activator regulatory" evidence="2">
    <location>
        <begin position="136"/>
        <end position="215"/>
    </location>
</feature>
<keyword evidence="4" id="KW-1185">Reference proteome</keyword>
<evidence type="ECO:0000313" key="3">
    <source>
        <dbReference type="EMBL" id="CAK7211349.1"/>
    </source>
</evidence>
<keyword evidence="1" id="KW-0539">Nucleus</keyword>
<accession>A0ABP0AW50</accession>
<dbReference type="Pfam" id="PF04082">
    <property type="entry name" value="Fungal_trans"/>
    <property type="match status" value="1"/>
</dbReference>
<name>A0ABP0AW50_9PEZI</name>
<proteinExistence type="predicted"/>
<sequence>MSLAGFSGARPGDVALDLPPLAEVLSAVDVFQRNTNSMLPLFHPDKLRLRVRSWFQSPADQRDCTTWAAINVVLALAHRRIPAADTAHPGRNVSCFLNNAQSMMSEITMGKARLLNVQILVGMALLFQGTLDMKPATILVAVALRLAHELGLHVRLRPDAAPTCPQDPATESAERDRVFWCAYILDRDISMRTKQPPIQRLSDIGIDWPAAEPEDGAGLVPCAGVEAAAPTFNFFLARAKLAHIQGAVYDAVFSPRVETTDSYERAEAMSGLRRMLDDWALSIPQQFQPPAMTETSDPDLVRALGILYAAHLACLIWACRAHIMQTAWHDLVHEFGRKIDRDGILAPPPPPPLPEGWDGLVRASREYMQLFAKVEWKDPAFIWMTVCTYVSASLCLTVNTMFSPRQEIAHLDTDLSDACFAFMQDIAQQAPFEPMEKARDELEVLLQYAHTASLHADIHDAISSQDLFEAAGSTALFSSPG</sequence>
<dbReference type="SMART" id="SM00906">
    <property type="entry name" value="Fungal_trans"/>
    <property type="match status" value="1"/>
</dbReference>
<dbReference type="CDD" id="cd12148">
    <property type="entry name" value="fungal_TF_MHR"/>
    <property type="match status" value="1"/>
</dbReference>
<protein>
    <recommendedName>
        <fullName evidence="2">Xylanolytic transcriptional activator regulatory domain-containing protein</fullName>
    </recommendedName>
</protein>